<feature type="chain" id="PRO_5040931107" description="DUF2782 domain-containing protein" evidence="1">
    <location>
        <begin position="29"/>
        <end position="112"/>
    </location>
</feature>
<organism evidence="2 3">
    <name type="scientific">Lamprobacter modestohalophilus</name>
    <dbReference type="NCBI Taxonomy" id="1064514"/>
    <lineage>
        <taxon>Bacteria</taxon>
        <taxon>Pseudomonadati</taxon>
        <taxon>Pseudomonadota</taxon>
        <taxon>Gammaproteobacteria</taxon>
        <taxon>Chromatiales</taxon>
        <taxon>Chromatiaceae</taxon>
        <taxon>Lamprobacter</taxon>
    </lineage>
</organism>
<protein>
    <recommendedName>
        <fullName evidence="4">DUF2782 domain-containing protein</fullName>
    </recommendedName>
</protein>
<keyword evidence="1" id="KW-0732">Signal</keyword>
<evidence type="ECO:0000313" key="3">
    <source>
        <dbReference type="Proteomes" id="UP001138768"/>
    </source>
</evidence>
<gene>
    <name evidence="2" type="ORF">CKO42_13425</name>
</gene>
<dbReference type="EMBL" id="NRRY01000021">
    <property type="protein sequence ID" value="MBK1619422.1"/>
    <property type="molecule type" value="Genomic_DNA"/>
</dbReference>
<dbReference type="AlphaFoldDB" id="A0A9X0W9A7"/>
<keyword evidence="3" id="KW-1185">Reference proteome</keyword>
<name>A0A9X0W9A7_9GAMM</name>
<dbReference type="RefSeq" id="WP_200244801.1">
    <property type="nucleotide sequence ID" value="NZ_NRRY01000021.1"/>
</dbReference>
<evidence type="ECO:0008006" key="4">
    <source>
        <dbReference type="Google" id="ProtNLM"/>
    </source>
</evidence>
<reference evidence="2 3" key="1">
    <citation type="journal article" date="2020" name="Microorganisms">
        <title>Osmotic Adaptation and Compatible Solute Biosynthesis of Phototrophic Bacteria as Revealed from Genome Analyses.</title>
        <authorList>
            <person name="Imhoff J.F."/>
            <person name="Rahn T."/>
            <person name="Kunzel S."/>
            <person name="Keller A."/>
            <person name="Neulinger S.C."/>
        </authorList>
    </citation>
    <scope>NUCLEOTIDE SEQUENCE [LARGE SCALE GENOMIC DNA]</scope>
    <source>
        <strain evidence="2 3">DSM 25653</strain>
    </source>
</reference>
<proteinExistence type="predicted"/>
<accession>A0A9X0W9A7</accession>
<dbReference type="Proteomes" id="UP001138768">
    <property type="component" value="Unassembled WGS sequence"/>
</dbReference>
<evidence type="ECO:0000256" key="1">
    <source>
        <dbReference type="SAM" id="SignalP"/>
    </source>
</evidence>
<dbReference type="Pfam" id="PF11191">
    <property type="entry name" value="DUF2782"/>
    <property type="match status" value="1"/>
</dbReference>
<comment type="caution">
    <text evidence="2">The sequence shown here is derived from an EMBL/GenBank/DDBJ whole genome shotgun (WGS) entry which is preliminary data.</text>
</comment>
<sequence length="112" mass="12575">MRQLRSCRPYAIGLLGGCVATLATTAWPQPSLSELDLRVTEADIAPQVRVRDYQNRTVEEFSVNNNVYMVRITPAAGAPYYLVDTDGSGDMEWNRGRPGFDLQVPQWALLSW</sequence>
<dbReference type="InterPro" id="IPR021357">
    <property type="entry name" value="DUF2782"/>
</dbReference>
<evidence type="ECO:0000313" key="2">
    <source>
        <dbReference type="EMBL" id="MBK1619422.1"/>
    </source>
</evidence>
<feature type="signal peptide" evidence="1">
    <location>
        <begin position="1"/>
        <end position="28"/>
    </location>
</feature>
<dbReference type="Gene3D" id="2.20.130.30">
    <property type="entry name" value="Protein of unknown function DUF2782"/>
    <property type="match status" value="1"/>
</dbReference>